<sequence>MRISLLILVLCTTTLADEDYYKLLGIERDADDRTIRKAFKKLAIQKHPDKNTDNPKAHAEFVKINKAYEVLKDEETRKKYDQFGEKGLEDGFQGGNTYQSWQFYNENFGIYDDDPEIVTLNRADFQRQVSESNEMWFINFYSTYCSHCHQLAPTWRKFAKDMEGAVRIGAVNCAEDPGLCQSQRVYAYPSLVIYPTGEFFQGPRELELLEDFILQRMTAEVLHLKSENFEALVTDWQPYNTRPWIIDFCDETESCLSSINRQKLAAMLEGLANVGTIDCSMSGEHELCELLDASSGALYYPARKVQKSYEQRMETLDPKELAEKALSYLDDIEEMKEKELQIILDEGEAAYPTAVLFVPNRDALKELKDYKKLPVALPDVRVAFADCSKLMDVCRNMLDMTKLPQFVTFKTTGGYEIDYASKKTYHDARAFIKESLASTVHVLDEEAYAAAVRSGELWIVDYFAPWCPPCLRLIGEYHRLHFLINQNDEVLSKLKIGLIDCQKYNYICQQAGVSSYPTSALYTLDGKVHKFIGHHAAQTVLELIDNALNPAVDELTPDQFVQLVDGRNSDETWVVDFFAPWCGPCQQLAPELQKAARALRDYDEKVHVGSVDCQAYAQFCSQQGVNAYPSVRLYPAVNTKRRMQAYYSYPQNMWRNSDSIQRWVYGMLPSLVTNLGNDYWTTVLDSDEPWLVDFYAPWCGHCVQFSPVYDQIAKALDGKVKCAKVDCDQWPGVCQGAQIQAYPTVRFYKGRQRGKRQDVWGLQIQAQDRNTVVQVVESQLEQLHDEL</sequence>
<gene>
    <name evidence="10" type="ORF">CYNAS_LOCUS7462</name>
</gene>
<dbReference type="PANTHER" id="PTHR44340:SF1">
    <property type="entry name" value="DNAJ HOMOLOG SUBFAMILY C MEMBER 10"/>
    <property type="match status" value="1"/>
</dbReference>
<dbReference type="GO" id="GO:0015035">
    <property type="term" value="F:protein-disulfide reductase activity"/>
    <property type="evidence" value="ECO:0007669"/>
    <property type="project" value="TreeGrafter"/>
</dbReference>
<dbReference type="FunFam" id="1.10.287.110:FF:000029">
    <property type="entry name" value="DnaJ homolog subfamily C member 10"/>
    <property type="match status" value="1"/>
</dbReference>
<feature type="domain" description="Thioredoxin" evidence="9">
    <location>
        <begin position="530"/>
        <end position="669"/>
    </location>
</feature>
<evidence type="ECO:0000256" key="1">
    <source>
        <dbReference type="ARBA" id="ARBA00004163"/>
    </source>
</evidence>
<name>A0AA36GNV9_CYLNA</name>
<evidence type="ECO:0000313" key="11">
    <source>
        <dbReference type="Proteomes" id="UP001176961"/>
    </source>
</evidence>
<feature type="domain" description="Thioredoxin" evidence="9">
    <location>
        <begin position="397"/>
        <end position="528"/>
    </location>
</feature>
<dbReference type="GO" id="GO:0005788">
    <property type="term" value="C:endoplasmic reticulum lumen"/>
    <property type="evidence" value="ECO:0007669"/>
    <property type="project" value="TreeGrafter"/>
</dbReference>
<dbReference type="CDD" id="cd06257">
    <property type="entry name" value="DnaJ"/>
    <property type="match status" value="1"/>
</dbReference>
<comment type="caution">
    <text evidence="10">The sequence shown here is derived from an EMBL/GenBank/DDBJ whole genome shotgun (WGS) entry which is preliminary data.</text>
</comment>
<dbReference type="InterPro" id="IPR018253">
    <property type="entry name" value="DnaJ_domain_CS"/>
</dbReference>
<dbReference type="InterPro" id="IPR035674">
    <property type="entry name" value="ERdj5_TRX_C"/>
</dbReference>
<dbReference type="Pfam" id="PF00226">
    <property type="entry name" value="DnaJ"/>
    <property type="match status" value="1"/>
</dbReference>
<dbReference type="PROSITE" id="PS50076">
    <property type="entry name" value="DNAJ_2"/>
    <property type="match status" value="1"/>
</dbReference>
<evidence type="ECO:0000256" key="3">
    <source>
        <dbReference type="ARBA" id="ARBA00020921"/>
    </source>
</evidence>
<evidence type="ECO:0000256" key="2">
    <source>
        <dbReference type="ARBA" id="ARBA00020920"/>
    </source>
</evidence>
<evidence type="ECO:0000259" key="8">
    <source>
        <dbReference type="PROSITE" id="PS50076"/>
    </source>
</evidence>
<comment type="subcellular location">
    <subcellularLocation>
        <location evidence="1">Endoplasmic reticulum membrane</location>
        <topology evidence="1">Single-pass type IV membrane protein</topology>
    </subcellularLocation>
</comment>
<dbReference type="AlphaFoldDB" id="A0AA36GNV9"/>
<dbReference type="InterPro" id="IPR036249">
    <property type="entry name" value="Thioredoxin-like_sf"/>
</dbReference>
<dbReference type="PROSITE" id="PS51352">
    <property type="entry name" value="THIOREDOXIN_2"/>
    <property type="match status" value="4"/>
</dbReference>
<dbReference type="Proteomes" id="UP001176961">
    <property type="component" value="Unassembled WGS sequence"/>
</dbReference>
<dbReference type="InterPro" id="IPR036869">
    <property type="entry name" value="J_dom_sf"/>
</dbReference>
<dbReference type="InterPro" id="IPR017937">
    <property type="entry name" value="Thioredoxin_CS"/>
</dbReference>
<dbReference type="PRINTS" id="PR00625">
    <property type="entry name" value="JDOMAIN"/>
</dbReference>
<dbReference type="GO" id="GO:0006914">
    <property type="term" value="P:autophagy"/>
    <property type="evidence" value="ECO:0007669"/>
    <property type="project" value="UniProtKB-KW"/>
</dbReference>
<dbReference type="CDD" id="cd03004">
    <property type="entry name" value="PDI_a_ERdj5_C"/>
    <property type="match status" value="1"/>
</dbReference>
<organism evidence="10 11">
    <name type="scientific">Cylicocyclus nassatus</name>
    <name type="common">Nematode worm</name>
    <dbReference type="NCBI Taxonomy" id="53992"/>
    <lineage>
        <taxon>Eukaryota</taxon>
        <taxon>Metazoa</taxon>
        <taxon>Ecdysozoa</taxon>
        <taxon>Nematoda</taxon>
        <taxon>Chromadorea</taxon>
        <taxon>Rhabditida</taxon>
        <taxon>Rhabditina</taxon>
        <taxon>Rhabditomorpha</taxon>
        <taxon>Strongyloidea</taxon>
        <taxon>Strongylidae</taxon>
        <taxon>Cylicocyclus</taxon>
    </lineage>
</organism>
<dbReference type="Gene3D" id="1.10.287.110">
    <property type="entry name" value="DnaJ domain"/>
    <property type="match status" value="1"/>
</dbReference>
<evidence type="ECO:0000313" key="10">
    <source>
        <dbReference type="EMBL" id="CAJ0595479.1"/>
    </source>
</evidence>
<dbReference type="SMART" id="SM00271">
    <property type="entry name" value="DnaJ"/>
    <property type="match status" value="1"/>
</dbReference>
<keyword evidence="4" id="KW-0072">Autophagy</keyword>
<dbReference type="PANTHER" id="PTHR44340">
    <property type="entry name" value="DNAJ HOMOLOG SUBFAMILY C MEMBER 10"/>
    <property type="match status" value="1"/>
</dbReference>
<evidence type="ECO:0000256" key="4">
    <source>
        <dbReference type="ARBA" id="ARBA00023006"/>
    </source>
</evidence>
<dbReference type="GO" id="GO:0005789">
    <property type="term" value="C:endoplasmic reticulum membrane"/>
    <property type="evidence" value="ECO:0007669"/>
    <property type="project" value="UniProtKB-SubCell"/>
</dbReference>
<accession>A0AA36GNV9</accession>
<dbReference type="InterPro" id="IPR001623">
    <property type="entry name" value="DnaJ_domain"/>
</dbReference>
<dbReference type="PROSITE" id="PS00636">
    <property type="entry name" value="DNAJ_1"/>
    <property type="match status" value="1"/>
</dbReference>
<dbReference type="PROSITE" id="PS00194">
    <property type="entry name" value="THIOREDOXIN_1"/>
    <property type="match status" value="2"/>
</dbReference>
<dbReference type="InterPro" id="IPR052460">
    <property type="entry name" value="ER_disulfide_reductase"/>
</dbReference>
<evidence type="ECO:0000256" key="6">
    <source>
        <dbReference type="ARBA" id="ARBA00035043"/>
    </source>
</evidence>
<dbReference type="Pfam" id="PF00085">
    <property type="entry name" value="Thioredoxin"/>
    <property type="match status" value="4"/>
</dbReference>
<protein>
    <recommendedName>
        <fullName evidence="2">DnaJ homolog subfamily C member 10</fullName>
    </recommendedName>
    <alternativeName>
        <fullName evidence="3">DnaJ homolog subfamily C member 16</fullName>
    </alternativeName>
    <alternativeName>
        <fullName evidence="6">Endoplasmic reticulum DNA J domain-containing protein 8</fullName>
    </alternativeName>
</protein>
<evidence type="ECO:0000256" key="5">
    <source>
        <dbReference type="ARBA" id="ARBA00035002"/>
    </source>
</evidence>
<feature type="domain" description="Thioredoxin" evidence="9">
    <location>
        <begin position="670"/>
        <end position="781"/>
    </location>
</feature>
<feature type="domain" description="J" evidence="8">
    <location>
        <begin position="19"/>
        <end position="84"/>
    </location>
</feature>
<dbReference type="SUPFAM" id="SSF52833">
    <property type="entry name" value="Thioredoxin-like"/>
    <property type="match status" value="4"/>
</dbReference>
<feature type="chain" id="PRO_5041369743" description="DnaJ homolog subfamily C member 10" evidence="7">
    <location>
        <begin position="17"/>
        <end position="787"/>
    </location>
</feature>
<proteinExistence type="predicted"/>
<dbReference type="EMBL" id="CATQJL010000112">
    <property type="protein sequence ID" value="CAJ0595479.1"/>
    <property type="molecule type" value="Genomic_DNA"/>
</dbReference>
<comment type="function">
    <text evidence="5">Plays an important role in regulating the size of autophagosomes during the formation process.</text>
</comment>
<feature type="domain" description="Thioredoxin" evidence="9">
    <location>
        <begin position="99"/>
        <end position="218"/>
    </location>
</feature>
<dbReference type="GO" id="GO:0016671">
    <property type="term" value="F:oxidoreductase activity, acting on a sulfur group of donors, disulfide as acceptor"/>
    <property type="evidence" value="ECO:0007669"/>
    <property type="project" value="TreeGrafter"/>
</dbReference>
<reference evidence="10" key="1">
    <citation type="submission" date="2023-07" db="EMBL/GenBank/DDBJ databases">
        <authorList>
            <consortium name="CYATHOMIX"/>
        </authorList>
    </citation>
    <scope>NUCLEOTIDE SEQUENCE</scope>
    <source>
        <strain evidence="10">N/A</strain>
    </source>
</reference>
<dbReference type="GO" id="GO:0051787">
    <property type="term" value="F:misfolded protein binding"/>
    <property type="evidence" value="ECO:0007669"/>
    <property type="project" value="TreeGrafter"/>
</dbReference>
<feature type="signal peptide" evidence="7">
    <location>
        <begin position="1"/>
        <end position="16"/>
    </location>
</feature>
<dbReference type="InterPro" id="IPR013766">
    <property type="entry name" value="Thioredoxin_domain"/>
</dbReference>
<dbReference type="SUPFAM" id="SSF46565">
    <property type="entry name" value="Chaperone J-domain"/>
    <property type="match status" value="1"/>
</dbReference>
<keyword evidence="7" id="KW-0732">Signal</keyword>
<dbReference type="Gene3D" id="3.40.30.10">
    <property type="entry name" value="Glutaredoxin"/>
    <property type="match status" value="6"/>
</dbReference>
<keyword evidence="11" id="KW-1185">Reference proteome</keyword>
<dbReference type="GO" id="GO:0036498">
    <property type="term" value="P:IRE1-mediated unfolded protein response"/>
    <property type="evidence" value="ECO:0007669"/>
    <property type="project" value="TreeGrafter"/>
</dbReference>
<evidence type="ECO:0000259" key="9">
    <source>
        <dbReference type="PROSITE" id="PS51352"/>
    </source>
</evidence>
<dbReference type="PRINTS" id="PR00421">
    <property type="entry name" value="THIOREDOXIN"/>
</dbReference>
<evidence type="ECO:0000256" key="7">
    <source>
        <dbReference type="SAM" id="SignalP"/>
    </source>
</evidence>